<dbReference type="InterPro" id="IPR012674">
    <property type="entry name" value="Calycin"/>
</dbReference>
<feature type="domain" description="Lipocalin/cytosolic fatty-acid binding" evidence="3">
    <location>
        <begin position="29"/>
        <end position="168"/>
    </location>
</feature>
<organism evidence="4 5">
    <name type="scientific">Agaribacter flavus</name>
    <dbReference type="NCBI Taxonomy" id="1902781"/>
    <lineage>
        <taxon>Bacteria</taxon>
        <taxon>Pseudomonadati</taxon>
        <taxon>Pseudomonadota</taxon>
        <taxon>Gammaproteobacteria</taxon>
        <taxon>Alteromonadales</taxon>
        <taxon>Alteromonadaceae</taxon>
        <taxon>Agaribacter</taxon>
    </lineage>
</organism>
<dbReference type="Pfam" id="PF08212">
    <property type="entry name" value="Lipocalin_2"/>
    <property type="match status" value="1"/>
</dbReference>
<sequence length="169" mass="19460">MKFFLLFTGLLLVSCTQIPDGIEPVSNFDKTRYLGRWYEIARLDHPFERGLSKITATYTLNNDGSIKVVNTGYNEEENKWDVAEGKAYFVSDEDVGHLKVSFFGPFYASYVIADLDKDNYDWAIVTGPSREYLWILSRRPILDEFSLNQSIEFAKSKGFPVEDLIFVKN</sequence>
<dbReference type="CDD" id="cd19438">
    <property type="entry name" value="lipocalin_Blc-like"/>
    <property type="match status" value="1"/>
</dbReference>
<dbReference type="RefSeq" id="WP_376920411.1">
    <property type="nucleotide sequence ID" value="NZ_JBHRSW010000018.1"/>
</dbReference>
<dbReference type="PANTHER" id="PTHR10612:SF34">
    <property type="entry name" value="APOLIPOPROTEIN D"/>
    <property type="match status" value="1"/>
</dbReference>
<reference evidence="5" key="1">
    <citation type="journal article" date="2019" name="Int. J. Syst. Evol. Microbiol.">
        <title>The Global Catalogue of Microorganisms (GCM) 10K type strain sequencing project: providing services to taxonomists for standard genome sequencing and annotation.</title>
        <authorList>
            <consortium name="The Broad Institute Genomics Platform"/>
            <consortium name="The Broad Institute Genome Sequencing Center for Infectious Disease"/>
            <person name="Wu L."/>
            <person name="Ma J."/>
        </authorList>
    </citation>
    <scope>NUCLEOTIDE SEQUENCE [LARGE SCALE GENOMIC DNA]</scope>
    <source>
        <strain evidence="5">KCTC 52473</strain>
    </source>
</reference>
<keyword evidence="2" id="KW-0472">Membrane</keyword>
<gene>
    <name evidence="4" type="ORF">ACFOHL_11675</name>
</gene>
<evidence type="ECO:0000313" key="4">
    <source>
        <dbReference type="EMBL" id="MFC3122280.1"/>
    </source>
</evidence>
<keyword evidence="2" id="KW-0998">Cell outer membrane</keyword>
<dbReference type="PIRSF" id="PIRSF036893">
    <property type="entry name" value="Lipocalin_ApoD"/>
    <property type="match status" value="1"/>
</dbReference>
<dbReference type="SUPFAM" id="SSF50814">
    <property type="entry name" value="Lipocalins"/>
    <property type="match status" value="1"/>
</dbReference>
<dbReference type="EMBL" id="JBHRSW010000018">
    <property type="protein sequence ID" value="MFC3122280.1"/>
    <property type="molecule type" value="Genomic_DNA"/>
</dbReference>
<evidence type="ECO:0000259" key="3">
    <source>
        <dbReference type="Pfam" id="PF08212"/>
    </source>
</evidence>
<keyword evidence="2" id="KW-0449">Lipoprotein</keyword>
<dbReference type="PANTHER" id="PTHR10612">
    <property type="entry name" value="APOLIPOPROTEIN D"/>
    <property type="match status" value="1"/>
</dbReference>
<comment type="function">
    <text evidence="2">Involved in the storage or transport of lipids necessary for membrane maintenance under stressful conditions. Displays a binding preference for lysophospholipids.</text>
</comment>
<comment type="similarity">
    <text evidence="1 2">Belongs to the calycin superfamily. Lipocalin family.</text>
</comment>
<keyword evidence="2" id="KW-0446">Lipid-binding</keyword>
<name>A0ABV7FQ91_9ALTE</name>
<dbReference type="InterPro" id="IPR000566">
    <property type="entry name" value="Lipocln_cytosolic_FA-bd_dom"/>
</dbReference>
<evidence type="ECO:0000256" key="2">
    <source>
        <dbReference type="PIRNR" id="PIRNR036893"/>
    </source>
</evidence>
<comment type="subunit">
    <text evidence="2">Homodimer.</text>
</comment>
<dbReference type="Gene3D" id="2.40.128.20">
    <property type="match status" value="1"/>
</dbReference>
<keyword evidence="5" id="KW-1185">Reference proteome</keyword>
<comment type="caution">
    <text evidence="4">The sequence shown here is derived from an EMBL/GenBank/DDBJ whole genome shotgun (WGS) entry which is preliminary data.</text>
</comment>
<accession>A0ABV7FQ91</accession>
<dbReference type="InterPro" id="IPR022271">
    <property type="entry name" value="Lipocalin_ApoD"/>
</dbReference>
<dbReference type="Proteomes" id="UP001595478">
    <property type="component" value="Unassembled WGS sequence"/>
</dbReference>
<comment type="subcellular location">
    <subcellularLocation>
        <location evidence="2">Cell outer membrane</location>
    </subcellularLocation>
</comment>
<dbReference type="PROSITE" id="PS00213">
    <property type="entry name" value="LIPOCALIN"/>
    <property type="match status" value="1"/>
</dbReference>
<dbReference type="InterPro" id="IPR022272">
    <property type="entry name" value="Lipocalin_CS"/>
</dbReference>
<dbReference type="PRINTS" id="PR01171">
    <property type="entry name" value="BCTLIPOCALIN"/>
</dbReference>
<evidence type="ECO:0000256" key="1">
    <source>
        <dbReference type="ARBA" id="ARBA00006889"/>
    </source>
</evidence>
<dbReference type="InterPro" id="IPR047202">
    <property type="entry name" value="Lipocalin_Blc-like_dom"/>
</dbReference>
<dbReference type="PROSITE" id="PS51257">
    <property type="entry name" value="PROKAR_LIPOPROTEIN"/>
    <property type="match status" value="1"/>
</dbReference>
<proteinExistence type="inferred from homology"/>
<evidence type="ECO:0000313" key="5">
    <source>
        <dbReference type="Proteomes" id="UP001595478"/>
    </source>
</evidence>
<protein>
    <recommendedName>
        <fullName evidence="2">Outer membrane lipoprotein Blc</fullName>
    </recommendedName>
</protein>
<dbReference type="InterPro" id="IPR002446">
    <property type="entry name" value="Lipocalin_bac"/>
</dbReference>